<dbReference type="AlphaFoldDB" id="A0A0A7LC99"/>
<dbReference type="RefSeq" id="WP_082007253.1">
    <property type="nucleotide sequence ID" value="NZ_CP010070.1"/>
</dbReference>
<dbReference type="GeneID" id="31879551"/>
<evidence type="ECO:0000256" key="3">
    <source>
        <dbReference type="ARBA" id="ARBA00023274"/>
    </source>
</evidence>
<dbReference type="SUPFAM" id="SSF52042">
    <property type="entry name" value="Ribosomal protein L32e"/>
    <property type="match status" value="1"/>
</dbReference>
<proteinExistence type="inferred from homology"/>
<dbReference type="KEGG" id="mear:Mpt1_c09450"/>
<evidence type="ECO:0000313" key="6">
    <source>
        <dbReference type="EMBL" id="AIZ56820.1"/>
    </source>
</evidence>
<name>A0A0A7LC99_9ARCH</name>
<dbReference type="Proteomes" id="UP000030787">
    <property type="component" value="Chromosome"/>
</dbReference>
<evidence type="ECO:0000256" key="4">
    <source>
        <dbReference type="ARBA" id="ARBA00035229"/>
    </source>
</evidence>
<dbReference type="InterPro" id="IPR036351">
    <property type="entry name" value="Ribosomal_eL32_sf"/>
</dbReference>
<evidence type="ECO:0000313" key="7">
    <source>
        <dbReference type="Proteomes" id="UP000030787"/>
    </source>
</evidence>
<evidence type="ECO:0000256" key="1">
    <source>
        <dbReference type="ARBA" id="ARBA00008431"/>
    </source>
</evidence>
<dbReference type="STRING" id="1577791.Mpt1_c09450"/>
<dbReference type="OrthoDB" id="372100at2157"/>
<gene>
    <name evidence="5" type="primary">rpl32e</name>
    <name evidence="6" type="ORF">Mpt1_c09450</name>
</gene>
<dbReference type="CDD" id="cd00513">
    <property type="entry name" value="Ribosomal_L32_L32e"/>
    <property type="match status" value="1"/>
</dbReference>
<keyword evidence="2 5" id="KW-0689">Ribosomal protein</keyword>
<dbReference type="PANTHER" id="PTHR23413:SF1">
    <property type="entry name" value="RIBOSOMAL PROTEIN L32"/>
    <property type="match status" value="1"/>
</dbReference>
<dbReference type="SMART" id="SM01393">
    <property type="entry name" value="Ribosomal_L32e"/>
    <property type="match status" value="1"/>
</dbReference>
<dbReference type="GO" id="GO:0003735">
    <property type="term" value="F:structural constituent of ribosome"/>
    <property type="evidence" value="ECO:0007669"/>
    <property type="project" value="InterPro"/>
</dbReference>
<protein>
    <recommendedName>
        <fullName evidence="4 5">Large ribosomal subunit protein eL32</fullName>
    </recommendedName>
</protein>
<keyword evidence="7" id="KW-1185">Reference proteome</keyword>
<dbReference type="PANTHER" id="PTHR23413">
    <property type="entry name" value="60S RIBOSOMAL PROTEIN L32 AND DNA-DIRECTED RNA POLYMERASE II, SUBUNIT N"/>
    <property type="match status" value="1"/>
</dbReference>
<dbReference type="HAMAP" id="MF_00810">
    <property type="entry name" value="Ribosomal_eL32"/>
    <property type="match status" value="1"/>
</dbReference>
<evidence type="ECO:0000256" key="2">
    <source>
        <dbReference type="ARBA" id="ARBA00022980"/>
    </source>
</evidence>
<comment type="similarity">
    <text evidence="1 5">Belongs to the eukaryotic ribosomal protein eL32 family.</text>
</comment>
<dbReference type="InterPro" id="IPR001515">
    <property type="entry name" value="Ribosomal_eL32"/>
</dbReference>
<dbReference type="NCBIfam" id="NF006332">
    <property type="entry name" value="PRK08562.1"/>
    <property type="match status" value="1"/>
</dbReference>
<dbReference type="EMBL" id="CP010070">
    <property type="protein sequence ID" value="AIZ56820.1"/>
    <property type="molecule type" value="Genomic_DNA"/>
</dbReference>
<sequence length="232" mass="25938">MSIKTLNDLPGFKEENISELEQIGIRSVSELKEAVFDEAGAKKIIKTLSGVGPKTVEHWKELFKDEAKAEPKADAKKKDVEIVDEPEAESEVVESGAYVVKAKPELSDETAEGLAKRAIISGRRPAFKRQEWHRYAMLGEKWRKPKGIHSKMKRRLKRRGPIVDIGFRGPASVRGLHPSGFEEVLVHNVDNLEDIDPKVQAVRIGGTVGTKKRMAIEDRAAELGIRVLNRMV</sequence>
<dbReference type="HOGENOM" id="CLU_071479_0_0_2"/>
<accession>A0A0A7LC99</accession>
<dbReference type="GO" id="GO:0006412">
    <property type="term" value="P:translation"/>
    <property type="evidence" value="ECO:0007669"/>
    <property type="project" value="UniProtKB-UniRule"/>
</dbReference>
<dbReference type="Pfam" id="PF01655">
    <property type="entry name" value="Ribosomal_L32e"/>
    <property type="match status" value="1"/>
</dbReference>
<keyword evidence="3 5" id="KW-0687">Ribonucleoprotein</keyword>
<dbReference type="InterPro" id="IPR023654">
    <property type="entry name" value="Ribosomal_eL32_arc"/>
</dbReference>
<reference evidence="6 7" key="1">
    <citation type="journal article" date="2014" name="Appl. Environ. Microbiol.">
        <title>Comparative Genome Analysis of 'Candidatus Methanoplasma termitum' Indicates a New Mode of Energy Metabolism in the Seventh Order of Methanogens.</title>
        <authorList>
            <person name="Lang K."/>
            <person name="Schuldes J."/>
            <person name="Klingl A."/>
            <person name="Poehlein A."/>
            <person name="Daniel R."/>
            <person name="Brune A."/>
        </authorList>
    </citation>
    <scope>NUCLEOTIDE SEQUENCE [LARGE SCALE GENOMIC DNA]</scope>
    <source>
        <strain evidence="7">Mpt1</strain>
    </source>
</reference>
<organism evidence="6 7">
    <name type="scientific">Candidatus Methanoplasma termitum</name>
    <dbReference type="NCBI Taxonomy" id="1577791"/>
    <lineage>
        <taxon>Archaea</taxon>
        <taxon>Methanobacteriati</taxon>
        <taxon>Thermoplasmatota</taxon>
        <taxon>Thermoplasmata</taxon>
        <taxon>Methanomassiliicoccales</taxon>
        <taxon>Methanomassiliicoccaceae</taxon>
        <taxon>Candidatus Methanoplasma</taxon>
    </lineage>
</organism>
<dbReference type="GO" id="GO:0022625">
    <property type="term" value="C:cytosolic large ribosomal subunit"/>
    <property type="evidence" value="ECO:0007669"/>
    <property type="project" value="TreeGrafter"/>
</dbReference>
<evidence type="ECO:0000256" key="5">
    <source>
        <dbReference type="HAMAP-Rule" id="MF_00810"/>
    </source>
</evidence>